<evidence type="ECO:0000313" key="1">
    <source>
        <dbReference type="EMBL" id="QQK88529.1"/>
    </source>
</evidence>
<organism evidence="1">
    <name type="scientific">Vibrio phage PH669</name>
    <dbReference type="NCBI Taxonomy" id="2800823"/>
    <lineage>
        <taxon>Viruses</taxon>
        <taxon>Duplodnaviria</taxon>
        <taxon>Heunggongvirae</taxon>
        <taxon>Uroviricota</taxon>
        <taxon>Caudoviricetes</taxon>
        <taxon>Queuovirinae</taxon>
    </lineage>
</organism>
<sequence length="142" mass="16587">MVHVVNKGKEGEREFIKFLQPMVDEVYSKLGLEPIKLFRNQNQSALGGYDIDGIPWLAIEIKRQEALSINTWWNQVLKATGEHQVPLLAFRQNRQKWRFMVWSHIHTGGSGYVQVRSELNKEDFERWFKARLAYEAVQEGGV</sequence>
<dbReference type="EMBL" id="MW423737">
    <property type="protein sequence ID" value="QQK88529.1"/>
    <property type="molecule type" value="Genomic_DNA"/>
</dbReference>
<dbReference type="InterPro" id="IPR056931">
    <property type="entry name" value="D14-like"/>
</dbReference>
<reference evidence="1" key="1">
    <citation type="submission" date="2020-12" db="EMBL/GenBank/DDBJ databases">
        <authorList>
            <person name="Hu Z."/>
        </authorList>
    </citation>
    <scope>NUCLEOTIDE SEQUENCE</scope>
</reference>
<evidence type="ECO:0008006" key="2">
    <source>
        <dbReference type="Google" id="ProtNLM"/>
    </source>
</evidence>
<name>A0A7T6ZMB6_9CAUD</name>
<accession>A0A7T6ZMB6</accession>
<protein>
    <recommendedName>
        <fullName evidence="2">Endonuclease</fullName>
    </recommendedName>
</protein>
<dbReference type="Pfam" id="PF24608">
    <property type="entry name" value="PDDEXK_15"/>
    <property type="match status" value="1"/>
</dbReference>
<proteinExistence type="predicted"/>